<dbReference type="InterPro" id="IPR006091">
    <property type="entry name" value="Acyl-CoA_Oxase/DH_mid-dom"/>
</dbReference>
<gene>
    <name evidence="17" type="ORF">J3Q64DRAFT_1725766</name>
</gene>
<evidence type="ECO:0000256" key="6">
    <source>
        <dbReference type="ARBA" id="ARBA00022827"/>
    </source>
</evidence>
<dbReference type="InterPro" id="IPR036250">
    <property type="entry name" value="AcylCo_DH-like_C"/>
</dbReference>
<dbReference type="InterPro" id="IPR009075">
    <property type="entry name" value="AcylCo_DH/oxidase_C"/>
</dbReference>
<comment type="caution">
    <text evidence="17">The sequence shown here is derived from an EMBL/GenBank/DDBJ whole genome shotgun (WGS) entry which is preliminary data.</text>
</comment>
<dbReference type="Pfam" id="PF02771">
    <property type="entry name" value="Acyl-CoA_dh_N"/>
    <property type="match status" value="1"/>
</dbReference>
<evidence type="ECO:0000256" key="10">
    <source>
        <dbReference type="ARBA" id="ARBA00037895"/>
    </source>
</evidence>
<dbReference type="SUPFAM" id="SSF56645">
    <property type="entry name" value="Acyl-CoA dehydrogenase NM domain-like"/>
    <property type="match status" value="1"/>
</dbReference>
<dbReference type="Pfam" id="PF00441">
    <property type="entry name" value="Acyl-CoA_dh_1"/>
    <property type="match status" value="1"/>
</dbReference>
<dbReference type="PANTHER" id="PTHR43884:SF1">
    <property type="entry name" value="SHORT_BRANCHED CHAIN SPECIFIC ACYL-COA DEHYDROGENASE, MITOCHONDRIAL"/>
    <property type="match status" value="1"/>
</dbReference>
<keyword evidence="6 13" id="KW-0274">FAD</keyword>
<dbReference type="PIRSF" id="PIRSF016578">
    <property type="entry name" value="HsaA"/>
    <property type="match status" value="1"/>
</dbReference>
<dbReference type="PANTHER" id="PTHR43884">
    <property type="entry name" value="ACYL-COA DEHYDROGENASE"/>
    <property type="match status" value="1"/>
</dbReference>
<dbReference type="SUPFAM" id="SSF47203">
    <property type="entry name" value="Acyl-CoA dehydrogenase C-terminal domain-like"/>
    <property type="match status" value="1"/>
</dbReference>
<dbReference type="EMBL" id="JBCLYO010000003">
    <property type="protein sequence ID" value="KAL0091896.1"/>
    <property type="molecule type" value="Genomic_DNA"/>
</dbReference>
<feature type="domain" description="Acyl-CoA dehydrogenase/oxidase C-terminal" evidence="14">
    <location>
        <begin position="269"/>
        <end position="416"/>
    </location>
</feature>
<dbReference type="InterPro" id="IPR046373">
    <property type="entry name" value="Acyl-CoA_Oxase/DH_mid-dom_sf"/>
</dbReference>
<evidence type="ECO:0000256" key="5">
    <source>
        <dbReference type="ARBA" id="ARBA00022630"/>
    </source>
</evidence>
<evidence type="ECO:0000256" key="1">
    <source>
        <dbReference type="ARBA" id="ARBA00001974"/>
    </source>
</evidence>
<feature type="domain" description="Acyl-CoA oxidase/dehydrogenase middle" evidence="15">
    <location>
        <begin position="163"/>
        <end position="257"/>
    </location>
</feature>
<keyword evidence="5 13" id="KW-0285">Flavoprotein</keyword>
<comment type="similarity">
    <text evidence="3 13">Belongs to the acyl-CoA dehydrogenase family.</text>
</comment>
<dbReference type="CDD" id="cd01158">
    <property type="entry name" value="SCAD_SBCAD"/>
    <property type="match status" value="1"/>
</dbReference>
<keyword evidence="18" id="KW-1185">Reference proteome</keyword>
<keyword evidence="7" id="KW-0276">Fatty acid metabolism</keyword>
<evidence type="ECO:0000256" key="8">
    <source>
        <dbReference type="ARBA" id="ARBA00023002"/>
    </source>
</evidence>
<name>A0ABR3B9V1_PHYBL</name>
<dbReference type="Pfam" id="PF02770">
    <property type="entry name" value="Acyl-CoA_dh_M"/>
    <property type="match status" value="1"/>
</dbReference>
<accession>A0ABR3B9V1</accession>
<organism evidence="17 18">
    <name type="scientific">Phycomyces blakesleeanus</name>
    <dbReference type="NCBI Taxonomy" id="4837"/>
    <lineage>
        <taxon>Eukaryota</taxon>
        <taxon>Fungi</taxon>
        <taxon>Fungi incertae sedis</taxon>
        <taxon>Mucoromycota</taxon>
        <taxon>Mucoromycotina</taxon>
        <taxon>Mucoromycetes</taxon>
        <taxon>Mucorales</taxon>
        <taxon>Phycomycetaceae</taxon>
        <taxon>Phycomyces</taxon>
    </lineage>
</organism>
<evidence type="ECO:0000256" key="4">
    <source>
        <dbReference type="ARBA" id="ARBA00011881"/>
    </source>
</evidence>
<evidence type="ECO:0000313" key="18">
    <source>
        <dbReference type="Proteomes" id="UP001448207"/>
    </source>
</evidence>
<dbReference type="EC" id="1.3.8.5" evidence="11"/>
<comment type="catalytic activity">
    <reaction evidence="12">
        <text>2-methylbutanoyl-CoA + oxidized [electron-transfer flavoprotein] + H(+) = (2E)-2-methylbut-2-enoyl-CoA + reduced [electron-transfer flavoprotein]</text>
        <dbReference type="Rhea" id="RHEA:43780"/>
        <dbReference type="Rhea" id="RHEA-COMP:10685"/>
        <dbReference type="Rhea" id="RHEA-COMP:10686"/>
        <dbReference type="ChEBI" id="CHEBI:15378"/>
        <dbReference type="ChEBI" id="CHEBI:57336"/>
        <dbReference type="ChEBI" id="CHEBI:57337"/>
        <dbReference type="ChEBI" id="CHEBI:57692"/>
        <dbReference type="ChEBI" id="CHEBI:58307"/>
        <dbReference type="EC" id="1.3.8.5"/>
    </reaction>
    <physiologicalReaction direction="left-to-right" evidence="12">
        <dbReference type="Rhea" id="RHEA:43781"/>
    </physiologicalReaction>
</comment>
<keyword evidence="9" id="KW-0443">Lipid metabolism</keyword>
<evidence type="ECO:0000256" key="13">
    <source>
        <dbReference type="RuleBase" id="RU362125"/>
    </source>
</evidence>
<evidence type="ECO:0000313" key="17">
    <source>
        <dbReference type="EMBL" id="KAL0091896.1"/>
    </source>
</evidence>
<comment type="pathway">
    <text evidence="2">Lipid metabolism; mitochondrial fatty acid beta-oxidation.</text>
</comment>
<dbReference type="Gene3D" id="1.10.540.10">
    <property type="entry name" value="Acyl-CoA dehydrogenase/oxidase, N-terminal domain"/>
    <property type="match status" value="1"/>
</dbReference>
<dbReference type="PROSITE" id="PS00072">
    <property type="entry name" value="ACYL_COA_DH_1"/>
    <property type="match status" value="1"/>
</dbReference>
<protein>
    <recommendedName>
        <fullName evidence="11">short-chain 2-methylacyl-CoA dehydrogenase</fullName>
        <ecNumber evidence="11">1.3.8.5</ecNumber>
    </recommendedName>
</protein>
<reference evidence="17 18" key="1">
    <citation type="submission" date="2024-04" db="EMBL/GenBank/DDBJ databases">
        <title>Symmetric and asymmetric DNA N6-adenine methylation regulates different biological responses in Mucorales.</title>
        <authorList>
            <consortium name="Lawrence Berkeley National Laboratory"/>
            <person name="Lax C."/>
            <person name="Mondo S.J."/>
            <person name="Osorio-Concepcion M."/>
            <person name="Muszewska A."/>
            <person name="Corrochano-Luque M."/>
            <person name="Gutierrez G."/>
            <person name="Riley R."/>
            <person name="Lipzen A."/>
            <person name="Guo J."/>
            <person name="Hundley H."/>
            <person name="Amirebrahimi M."/>
            <person name="Ng V."/>
            <person name="Lorenzo-Gutierrez D."/>
            <person name="Binder U."/>
            <person name="Yang J."/>
            <person name="Song Y."/>
            <person name="Canovas D."/>
            <person name="Navarro E."/>
            <person name="Freitag M."/>
            <person name="Gabaldon T."/>
            <person name="Grigoriev I.V."/>
            <person name="Corrochano L.M."/>
            <person name="Nicolas F.E."/>
            <person name="Garre V."/>
        </authorList>
    </citation>
    <scope>NUCLEOTIDE SEQUENCE [LARGE SCALE GENOMIC DNA]</scope>
    <source>
        <strain evidence="17 18">L51</strain>
    </source>
</reference>
<sequence>MLRISKKIIQRPQLLSALATQTFKRNYGASYSYPFISSTPPTSLHSFTEEEIMMKDTVTRFARHVVGPKVMEMDEEERMDKGVLKSLFESGLMGIEIEPEYEGSGCSFTSAILAIEELAKVDPAISVLCDIHNTLINTMIRKYGTEAIKKKYLPRLATDTIGSFAISEAGSGSDAFALVTKAEDKGDHYVLNGSKMWISNSAEAELMIVFANTNPSAGYKGITAFLVEKQWGIKIAKREKKLGIKASSTCELSFEDVRVPKENVLGVVGQGYKYAIESLNEGRIGIAAQMVGLAQGAFDIALPYIMERKQFGKPVGEFQGMQHQYAQVAVEIEAARLLTYNAARLKEEGKPFVMEAAMAKLYASKIAEKSASYAVEWMGGNGFVRETGVEKFYRDAKIGAIYEGTSNIQLQTIAKIVASKYA</sequence>
<dbReference type="Gene3D" id="2.40.110.10">
    <property type="entry name" value="Butyryl-CoA Dehydrogenase, subunit A, domain 2"/>
    <property type="match status" value="1"/>
</dbReference>
<dbReference type="Proteomes" id="UP001448207">
    <property type="component" value="Unassembled WGS sequence"/>
</dbReference>
<keyword evidence="8 13" id="KW-0560">Oxidoreductase</keyword>
<evidence type="ECO:0000256" key="12">
    <source>
        <dbReference type="ARBA" id="ARBA00048235"/>
    </source>
</evidence>
<evidence type="ECO:0000259" key="16">
    <source>
        <dbReference type="Pfam" id="PF02771"/>
    </source>
</evidence>
<evidence type="ECO:0000259" key="15">
    <source>
        <dbReference type="Pfam" id="PF02770"/>
    </source>
</evidence>
<dbReference type="InterPro" id="IPR013786">
    <property type="entry name" value="AcylCoA_DH/ox_N"/>
</dbReference>
<comment type="pathway">
    <text evidence="10">Amino-acid degradation; L-isoleucine degradation.</text>
</comment>
<dbReference type="InterPro" id="IPR037069">
    <property type="entry name" value="AcylCoA_DH/ox_N_sf"/>
</dbReference>
<evidence type="ECO:0000256" key="7">
    <source>
        <dbReference type="ARBA" id="ARBA00022832"/>
    </source>
</evidence>
<dbReference type="InterPro" id="IPR006089">
    <property type="entry name" value="Acyl-CoA_DH_CS"/>
</dbReference>
<proteinExistence type="inferred from homology"/>
<evidence type="ECO:0000256" key="2">
    <source>
        <dbReference type="ARBA" id="ARBA00005198"/>
    </source>
</evidence>
<comment type="subunit">
    <text evidence="4">Homotetramer.</text>
</comment>
<feature type="domain" description="Acyl-CoA dehydrogenase/oxidase N-terminal" evidence="16">
    <location>
        <begin position="48"/>
        <end position="158"/>
    </location>
</feature>
<evidence type="ECO:0000259" key="14">
    <source>
        <dbReference type="Pfam" id="PF00441"/>
    </source>
</evidence>
<dbReference type="Gene3D" id="1.20.140.10">
    <property type="entry name" value="Butyryl-CoA Dehydrogenase, subunit A, domain 3"/>
    <property type="match status" value="1"/>
</dbReference>
<evidence type="ECO:0000256" key="3">
    <source>
        <dbReference type="ARBA" id="ARBA00009347"/>
    </source>
</evidence>
<comment type="cofactor">
    <cofactor evidence="1 13">
        <name>FAD</name>
        <dbReference type="ChEBI" id="CHEBI:57692"/>
    </cofactor>
</comment>
<dbReference type="PROSITE" id="PS00073">
    <property type="entry name" value="ACYL_COA_DH_2"/>
    <property type="match status" value="1"/>
</dbReference>
<evidence type="ECO:0000256" key="9">
    <source>
        <dbReference type="ARBA" id="ARBA00023098"/>
    </source>
</evidence>
<dbReference type="InterPro" id="IPR009100">
    <property type="entry name" value="AcylCoA_DH/oxidase_NM_dom_sf"/>
</dbReference>
<evidence type="ECO:0000256" key="11">
    <source>
        <dbReference type="ARBA" id="ARBA00039036"/>
    </source>
</evidence>